<reference evidence="1" key="1">
    <citation type="submission" date="2021-08" db="EMBL/GenBank/DDBJ databases">
        <authorList>
            <person name="Misof B."/>
            <person name="Oliver O."/>
            <person name="Podsiadlowski L."/>
            <person name="Donath A."/>
            <person name="Peters R."/>
            <person name="Mayer C."/>
            <person name="Rust J."/>
            <person name="Gunkel S."/>
            <person name="Lesny P."/>
            <person name="Martin S."/>
            <person name="Oeyen J.P."/>
            <person name="Petersen M."/>
            <person name="Panagiotis P."/>
            <person name="Wilbrandt J."/>
            <person name="Tanja T."/>
        </authorList>
    </citation>
    <scope>NUCLEOTIDE SEQUENCE</scope>
    <source>
        <strain evidence="1">GBR_01_08_01A</strain>
        <tissue evidence="1">Thorax + abdomen</tissue>
    </source>
</reference>
<comment type="caution">
    <text evidence="1">The sequence shown here is derived from an EMBL/GenBank/DDBJ whole genome shotgun (WGS) entry which is preliminary data.</text>
</comment>
<accession>A0AAD9RE11</accession>
<evidence type="ECO:0000313" key="1">
    <source>
        <dbReference type="EMBL" id="KAK2577929.1"/>
    </source>
</evidence>
<organism evidence="1 2">
    <name type="scientific">Odynerus spinipes</name>
    <dbReference type="NCBI Taxonomy" id="1348599"/>
    <lineage>
        <taxon>Eukaryota</taxon>
        <taxon>Metazoa</taxon>
        <taxon>Ecdysozoa</taxon>
        <taxon>Arthropoda</taxon>
        <taxon>Hexapoda</taxon>
        <taxon>Insecta</taxon>
        <taxon>Pterygota</taxon>
        <taxon>Neoptera</taxon>
        <taxon>Endopterygota</taxon>
        <taxon>Hymenoptera</taxon>
        <taxon>Apocrita</taxon>
        <taxon>Aculeata</taxon>
        <taxon>Vespoidea</taxon>
        <taxon>Vespidae</taxon>
        <taxon>Eumeninae</taxon>
        <taxon>Odynerus</taxon>
    </lineage>
</organism>
<gene>
    <name evidence="1" type="ORF">KPH14_000954</name>
</gene>
<dbReference type="EMBL" id="JAIFRP010000829">
    <property type="protein sequence ID" value="KAK2577929.1"/>
    <property type="molecule type" value="Genomic_DNA"/>
</dbReference>
<dbReference type="AlphaFoldDB" id="A0AAD9RE11"/>
<evidence type="ECO:0008006" key="3">
    <source>
        <dbReference type="Google" id="ProtNLM"/>
    </source>
</evidence>
<dbReference type="Proteomes" id="UP001258017">
    <property type="component" value="Unassembled WGS sequence"/>
</dbReference>
<proteinExistence type="predicted"/>
<evidence type="ECO:0000313" key="2">
    <source>
        <dbReference type="Proteomes" id="UP001258017"/>
    </source>
</evidence>
<keyword evidence="2" id="KW-1185">Reference proteome</keyword>
<protein>
    <recommendedName>
        <fullName evidence="3">Peptidase A2 domain-containing protein</fullName>
    </recommendedName>
</protein>
<sequence>MVVLRTLTGRCCRVRTLLDQGAEACIISEDIIQMLQLAENPVDASIFSIGLSHIANAKTFVQVGLRSIYDPNVNVEFPALVLNQLIDDRTELPSQSLPYLKGLKLADPEYGSSTKIDLIIGVEIYGSFLLPDATSGKNHLDL</sequence>
<reference evidence="1" key="2">
    <citation type="journal article" date="2023" name="Commun. Biol.">
        <title>Intrasexual cuticular hydrocarbon dimorphism in a wasp sheds light on hydrocarbon biosynthesis genes in Hymenoptera.</title>
        <authorList>
            <person name="Moris V.C."/>
            <person name="Podsiadlowski L."/>
            <person name="Martin S."/>
            <person name="Oeyen J.P."/>
            <person name="Donath A."/>
            <person name="Petersen M."/>
            <person name="Wilbrandt J."/>
            <person name="Misof B."/>
            <person name="Liedtke D."/>
            <person name="Thamm M."/>
            <person name="Scheiner R."/>
            <person name="Schmitt T."/>
            <person name="Niehuis O."/>
        </authorList>
    </citation>
    <scope>NUCLEOTIDE SEQUENCE</scope>
    <source>
        <strain evidence="1">GBR_01_08_01A</strain>
    </source>
</reference>
<name>A0AAD9RE11_9HYME</name>